<dbReference type="Pfam" id="PF05685">
    <property type="entry name" value="Uma2"/>
    <property type="match status" value="1"/>
</dbReference>
<dbReference type="eggNOG" id="COG4636">
    <property type="taxonomic scope" value="Bacteria"/>
</dbReference>
<evidence type="ECO:0000259" key="1">
    <source>
        <dbReference type="Pfam" id="PF05685"/>
    </source>
</evidence>
<dbReference type="Proteomes" id="UP000008204">
    <property type="component" value="Chromosome"/>
</dbReference>
<dbReference type="InterPro" id="IPR008538">
    <property type="entry name" value="Uma2"/>
</dbReference>
<dbReference type="EMBL" id="CP001287">
    <property type="protein sequence ID" value="ACK65433.1"/>
    <property type="molecule type" value="Genomic_DNA"/>
</dbReference>
<gene>
    <name evidence="2" type="ordered locus">PCC8801_1373</name>
</gene>
<feature type="domain" description="Putative restriction endonuclease" evidence="1">
    <location>
        <begin position="26"/>
        <end position="177"/>
    </location>
</feature>
<keyword evidence="3" id="KW-1185">Reference proteome</keyword>
<organism evidence="2 3">
    <name type="scientific">Rippkaea orientalis (strain PCC 8801 / RF-1)</name>
    <name type="common">Cyanothece sp. (strain PCC 8801)</name>
    <dbReference type="NCBI Taxonomy" id="41431"/>
    <lineage>
        <taxon>Bacteria</taxon>
        <taxon>Bacillati</taxon>
        <taxon>Cyanobacteriota</taxon>
        <taxon>Cyanophyceae</taxon>
        <taxon>Oscillatoriophycideae</taxon>
        <taxon>Chroococcales</taxon>
        <taxon>Aphanothecaceae</taxon>
        <taxon>Rippkaea</taxon>
        <taxon>Rippkaea orientalis</taxon>
    </lineage>
</organism>
<dbReference type="PANTHER" id="PTHR47152">
    <property type="entry name" value="SLR2084 PROTEIN-RELATED"/>
    <property type="match status" value="1"/>
</dbReference>
<accession>B7K4G8</accession>
<protein>
    <recommendedName>
        <fullName evidence="1">Putative restriction endonuclease domain-containing protein</fullName>
    </recommendedName>
</protein>
<reference evidence="3" key="1">
    <citation type="journal article" date="2011" name="MBio">
        <title>Novel metabolic attributes of the genus Cyanothece, comprising a group of unicellular nitrogen-fixing Cyanobacteria.</title>
        <authorList>
            <person name="Bandyopadhyay A."/>
            <person name="Elvitigala T."/>
            <person name="Welsh E."/>
            <person name="Stockel J."/>
            <person name="Liberton M."/>
            <person name="Min H."/>
            <person name="Sherman L.A."/>
            <person name="Pakrasi H.B."/>
        </authorList>
    </citation>
    <scope>NUCLEOTIDE SEQUENCE [LARGE SCALE GENOMIC DNA]</scope>
    <source>
        <strain evidence="3">PCC 8801</strain>
    </source>
</reference>
<name>B7K4G8_RIPO1</name>
<dbReference type="Gene3D" id="3.90.1570.10">
    <property type="entry name" value="tt1808, chain A"/>
    <property type="match status" value="1"/>
</dbReference>
<dbReference type="AlphaFoldDB" id="B7K4G8"/>
<dbReference type="HOGENOM" id="CLU_098557_0_0_3"/>
<proteinExistence type="predicted"/>
<evidence type="ECO:0000313" key="2">
    <source>
        <dbReference type="EMBL" id="ACK65433.1"/>
    </source>
</evidence>
<dbReference type="OrthoDB" id="5768410at2"/>
<evidence type="ECO:0000313" key="3">
    <source>
        <dbReference type="Proteomes" id="UP000008204"/>
    </source>
</evidence>
<dbReference type="InterPro" id="IPR012296">
    <property type="entry name" value="Nuclease_put_TT1808"/>
</dbReference>
<dbReference type="KEGG" id="cyp:PCC8801_1373"/>
<dbReference type="CDD" id="cd06260">
    <property type="entry name" value="DUF820-like"/>
    <property type="match status" value="1"/>
</dbReference>
<dbReference type="STRING" id="41431.PCC8801_1373"/>
<dbReference type="PANTHER" id="PTHR47152:SF1">
    <property type="entry name" value="SLL1186 PROTEIN"/>
    <property type="match status" value="1"/>
</dbReference>
<sequence>MVTLQLNQIKVLPGQTVILKEIYWPKFEAILEALGDHRSSRIAYSKGTLEIMTPLPEHEVIKGIVSDVVKILLEELNINCEVFGSTTFKREDLDKGIEPDESFYIKNSDKMMGRDRIDLTLDPAPDLVIEIEVTSPTQLDIYQSLGVLELWQVKNRQLQINILENGQYIDSKTSPTFPNLSIIERVNYTLKQAYSMGRSPALREFRQWIKQQIKE</sequence>
<dbReference type="RefSeq" id="WP_012594707.1">
    <property type="nucleotide sequence ID" value="NC_011726.1"/>
</dbReference>
<dbReference type="SUPFAM" id="SSF52980">
    <property type="entry name" value="Restriction endonuclease-like"/>
    <property type="match status" value="1"/>
</dbReference>
<dbReference type="InterPro" id="IPR011335">
    <property type="entry name" value="Restrct_endonuc-II-like"/>
</dbReference>